<protein>
    <submittedName>
        <fullName evidence="6">Prephenate dehydrogenase</fullName>
    </submittedName>
</protein>
<dbReference type="EMBL" id="PVZC01000004">
    <property type="protein sequence ID" value="PRX98655.1"/>
    <property type="molecule type" value="Genomic_DNA"/>
</dbReference>
<evidence type="ECO:0000256" key="4">
    <source>
        <dbReference type="ARBA" id="ARBA00029440"/>
    </source>
</evidence>
<evidence type="ECO:0000256" key="3">
    <source>
        <dbReference type="ARBA" id="ARBA00023141"/>
    </source>
</evidence>
<reference evidence="6 7" key="1">
    <citation type="submission" date="2018-03" db="EMBL/GenBank/DDBJ databases">
        <title>Genomic Encyclopedia of Archaeal and Bacterial Type Strains, Phase II (KMG-II): from individual species to whole genera.</title>
        <authorList>
            <person name="Goeker M."/>
        </authorList>
    </citation>
    <scope>NUCLEOTIDE SEQUENCE [LARGE SCALE GENOMIC DNA]</scope>
    <source>
        <strain evidence="6 7">DSM 45601</strain>
    </source>
</reference>
<name>A0A2T0Q4B8_9ACTN</name>
<dbReference type="InterPro" id="IPR046825">
    <property type="entry name" value="PDH_C"/>
</dbReference>
<dbReference type="PANTHER" id="PTHR21363:SF0">
    <property type="entry name" value="PREPHENATE DEHYDROGENASE [NADP(+)]"/>
    <property type="match status" value="1"/>
</dbReference>
<dbReference type="GO" id="GO:0070403">
    <property type="term" value="F:NAD+ binding"/>
    <property type="evidence" value="ECO:0007669"/>
    <property type="project" value="InterPro"/>
</dbReference>
<evidence type="ECO:0000313" key="7">
    <source>
        <dbReference type="Proteomes" id="UP000237846"/>
    </source>
</evidence>
<keyword evidence="2" id="KW-0560">Oxidoreductase</keyword>
<dbReference type="Proteomes" id="UP000237846">
    <property type="component" value="Unassembled WGS sequence"/>
</dbReference>
<dbReference type="NCBIfam" id="NF005111">
    <property type="entry name" value="PRK06545.2-3"/>
    <property type="match status" value="1"/>
</dbReference>
<dbReference type="InterPro" id="IPR003099">
    <property type="entry name" value="Prephen_DH"/>
</dbReference>
<dbReference type="InterPro" id="IPR008927">
    <property type="entry name" value="6-PGluconate_DH-like_C_sf"/>
</dbReference>
<dbReference type="Pfam" id="PF02153">
    <property type="entry name" value="PDH_N"/>
    <property type="match status" value="1"/>
</dbReference>
<dbReference type="InterPro" id="IPR046826">
    <property type="entry name" value="PDH_N"/>
</dbReference>
<feature type="domain" description="Prephenate/arogenate dehydrogenase" evidence="5">
    <location>
        <begin position="4"/>
        <end position="284"/>
    </location>
</feature>
<dbReference type="SUPFAM" id="SSF55021">
    <property type="entry name" value="ACT-like"/>
    <property type="match status" value="1"/>
</dbReference>
<comment type="caution">
    <text evidence="6">The sequence shown here is derived from an EMBL/GenBank/DDBJ whole genome shotgun (WGS) entry which is preliminary data.</text>
</comment>
<evidence type="ECO:0000256" key="1">
    <source>
        <dbReference type="ARBA" id="ARBA00007964"/>
    </source>
</evidence>
<evidence type="ECO:0000256" key="2">
    <source>
        <dbReference type="ARBA" id="ARBA00023002"/>
    </source>
</evidence>
<dbReference type="Gene3D" id="1.10.3660.10">
    <property type="entry name" value="6-phosphogluconate dehydrogenase C-terminal like domain"/>
    <property type="match status" value="1"/>
</dbReference>
<gene>
    <name evidence="6" type="ORF">CLV72_104233</name>
</gene>
<dbReference type="NCBIfam" id="NF005112">
    <property type="entry name" value="PRK06545.2-4"/>
    <property type="match status" value="1"/>
</dbReference>
<dbReference type="GO" id="GO:0004665">
    <property type="term" value="F:prephenate dehydrogenase (NADP+) activity"/>
    <property type="evidence" value="ECO:0007669"/>
    <property type="project" value="InterPro"/>
</dbReference>
<dbReference type="GO" id="GO:0006571">
    <property type="term" value="P:tyrosine biosynthetic process"/>
    <property type="evidence" value="ECO:0007669"/>
    <property type="project" value="InterPro"/>
</dbReference>
<evidence type="ECO:0000313" key="6">
    <source>
        <dbReference type="EMBL" id="PRX98655.1"/>
    </source>
</evidence>
<dbReference type="OrthoDB" id="9802008at2"/>
<dbReference type="Pfam" id="PF20463">
    <property type="entry name" value="PDH_C"/>
    <property type="match status" value="1"/>
</dbReference>
<dbReference type="SUPFAM" id="SSF48179">
    <property type="entry name" value="6-phosphogluconate dehydrogenase C-terminal domain-like"/>
    <property type="match status" value="1"/>
</dbReference>
<dbReference type="PANTHER" id="PTHR21363">
    <property type="entry name" value="PREPHENATE DEHYDROGENASE"/>
    <property type="match status" value="1"/>
</dbReference>
<dbReference type="RefSeq" id="WP_106245991.1">
    <property type="nucleotide sequence ID" value="NZ_PVZC01000004.1"/>
</dbReference>
<dbReference type="AlphaFoldDB" id="A0A2T0Q4B8"/>
<proteinExistence type="inferred from homology"/>
<comment type="similarity">
    <text evidence="1">Belongs to the prephenate/arogenate dehydrogenase family.</text>
</comment>
<dbReference type="PROSITE" id="PS51176">
    <property type="entry name" value="PDH_ADH"/>
    <property type="match status" value="1"/>
</dbReference>
<keyword evidence="7" id="KW-1185">Reference proteome</keyword>
<dbReference type="Gene3D" id="3.40.50.720">
    <property type="entry name" value="NAD(P)-binding Rossmann-like Domain"/>
    <property type="match status" value="1"/>
</dbReference>
<organism evidence="6 7">
    <name type="scientific">Allonocardiopsis opalescens</name>
    <dbReference type="NCBI Taxonomy" id="1144618"/>
    <lineage>
        <taxon>Bacteria</taxon>
        <taxon>Bacillati</taxon>
        <taxon>Actinomycetota</taxon>
        <taxon>Actinomycetes</taxon>
        <taxon>Streptosporangiales</taxon>
        <taxon>Allonocardiopsis</taxon>
    </lineage>
</organism>
<comment type="pathway">
    <text evidence="4">Amino-acid biosynthesis.</text>
</comment>
<dbReference type="GO" id="GO:0008977">
    <property type="term" value="F:prephenate dehydrogenase (NAD+) activity"/>
    <property type="evidence" value="ECO:0007669"/>
    <property type="project" value="InterPro"/>
</dbReference>
<dbReference type="SUPFAM" id="SSF51735">
    <property type="entry name" value="NAD(P)-binding Rossmann-fold domains"/>
    <property type="match status" value="1"/>
</dbReference>
<keyword evidence="3" id="KW-0057">Aromatic amino acid biosynthesis</keyword>
<sequence>MALERVVVLGAGLIGTSVALALRERGVRVWLDDADPATLRLAADLGAGAPLRADPPDRPADVALIAVPPAAVAAVLRSAQDRQLAHTYTDAASVKAGPLAEAAEHGCDLATFVPGHPMAGRELRGPGAARADLFLGRPWALCPAPKTDAAALAAVADLARACGAEPVVVDAEVHDRAVALVSHAPHVAAAAVAARLAEADDTALGLAGQGVRDVTRIAAGDPGLWTDILARNAAPVADVVEALAADLAALAAALRAADPEGLDALLRRGAAGRARIPGKHGGPAPAYALVPVVIPDEPNALARLFGAAGDAGVNIEDVRLEHSPGLPVGVAVLHVRPEAAGRLGAALRDGGWSVHA</sequence>
<dbReference type="InterPro" id="IPR036291">
    <property type="entry name" value="NAD(P)-bd_dom_sf"/>
</dbReference>
<evidence type="ECO:0000259" key="5">
    <source>
        <dbReference type="PROSITE" id="PS51176"/>
    </source>
</evidence>
<dbReference type="InterPro" id="IPR050812">
    <property type="entry name" value="Preph/Arog_dehydrog"/>
</dbReference>
<accession>A0A2T0Q4B8</accession>
<keyword evidence="3" id="KW-0028">Amino-acid biosynthesis</keyword>
<dbReference type="InterPro" id="IPR045865">
    <property type="entry name" value="ACT-like_dom_sf"/>
</dbReference>